<proteinExistence type="predicted"/>
<accession>A0A6N3BCC4</accession>
<name>A0A6N3BCC4_9BACT</name>
<reference evidence="1" key="1">
    <citation type="submission" date="2019-11" db="EMBL/GenBank/DDBJ databases">
        <authorList>
            <person name="Feng L."/>
        </authorList>
    </citation>
    <scope>NUCLEOTIDE SEQUENCE</scope>
    <source>
        <strain evidence="1">PclaraLFYP37</strain>
    </source>
</reference>
<protein>
    <submittedName>
        <fullName evidence="1">Uncharacterized protein</fullName>
    </submittedName>
</protein>
<gene>
    <name evidence="1" type="ORF">PCLFYP37_00089</name>
</gene>
<sequence length="30" mass="3416">MLYITSVNTIPTFKAVFAADIFIQKSVHIF</sequence>
<dbReference type="AlphaFoldDB" id="A0A6N3BCC4"/>
<organism evidence="1">
    <name type="scientific">Paraprevotella clara</name>
    <dbReference type="NCBI Taxonomy" id="454154"/>
    <lineage>
        <taxon>Bacteria</taxon>
        <taxon>Pseudomonadati</taxon>
        <taxon>Bacteroidota</taxon>
        <taxon>Bacteroidia</taxon>
        <taxon>Bacteroidales</taxon>
        <taxon>Prevotellaceae</taxon>
        <taxon>Paraprevotella</taxon>
    </lineage>
</organism>
<dbReference type="EMBL" id="CACRUT010000012">
    <property type="protein sequence ID" value="VYU02486.1"/>
    <property type="molecule type" value="Genomic_DNA"/>
</dbReference>
<evidence type="ECO:0000313" key="1">
    <source>
        <dbReference type="EMBL" id="VYU02486.1"/>
    </source>
</evidence>